<evidence type="ECO:0000256" key="2">
    <source>
        <dbReference type="ARBA" id="ARBA00022448"/>
    </source>
</evidence>
<feature type="transmembrane region" description="Helical" evidence="11">
    <location>
        <begin position="27"/>
        <end position="45"/>
    </location>
</feature>
<evidence type="ECO:0000256" key="8">
    <source>
        <dbReference type="ARBA" id="ARBA00023136"/>
    </source>
</evidence>
<feature type="transmembrane region" description="Helical" evidence="11">
    <location>
        <begin position="269"/>
        <end position="287"/>
    </location>
</feature>
<dbReference type="Pfam" id="PF03600">
    <property type="entry name" value="CitMHS"/>
    <property type="match status" value="1"/>
</dbReference>
<dbReference type="GO" id="GO:0016020">
    <property type="term" value="C:membrane"/>
    <property type="evidence" value="ECO:0007669"/>
    <property type="project" value="UniProtKB-SubCell"/>
</dbReference>
<organism evidence="13 14">
    <name type="scientific">Aquipluma nitroreducens</name>
    <dbReference type="NCBI Taxonomy" id="2010828"/>
    <lineage>
        <taxon>Bacteria</taxon>
        <taxon>Pseudomonadati</taxon>
        <taxon>Bacteroidota</taxon>
        <taxon>Bacteroidia</taxon>
        <taxon>Marinilabiliales</taxon>
        <taxon>Prolixibacteraceae</taxon>
        <taxon>Aquipluma</taxon>
    </lineage>
</organism>
<keyword evidence="9" id="KW-0739">Sodium transport</keyword>
<evidence type="ECO:0000256" key="6">
    <source>
        <dbReference type="ARBA" id="ARBA00023053"/>
    </source>
</evidence>
<accession>A0A5K7SHH6</accession>
<dbReference type="NCBIfam" id="NF038006">
    <property type="entry name" value="NhaD_1"/>
    <property type="match status" value="1"/>
</dbReference>
<dbReference type="InterPro" id="IPR004680">
    <property type="entry name" value="Cit_transptr-like_dom"/>
</dbReference>
<evidence type="ECO:0000256" key="4">
    <source>
        <dbReference type="ARBA" id="ARBA00022692"/>
    </source>
</evidence>
<feature type="transmembrane region" description="Helical" evidence="11">
    <location>
        <begin position="147"/>
        <end position="175"/>
    </location>
</feature>
<feature type="transmembrane region" description="Helical" evidence="11">
    <location>
        <begin position="187"/>
        <end position="206"/>
    </location>
</feature>
<keyword evidence="6" id="KW-0915">Sodium</keyword>
<evidence type="ECO:0000256" key="1">
    <source>
        <dbReference type="ARBA" id="ARBA00004141"/>
    </source>
</evidence>
<keyword evidence="5 11" id="KW-1133">Transmembrane helix</keyword>
<dbReference type="KEGG" id="anf:AQPE_4998"/>
<evidence type="ECO:0000256" key="10">
    <source>
        <dbReference type="ARBA" id="ARBA00025753"/>
    </source>
</evidence>
<evidence type="ECO:0000256" key="3">
    <source>
        <dbReference type="ARBA" id="ARBA00022449"/>
    </source>
</evidence>
<feature type="transmembrane region" description="Helical" evidence="11">
    <location>
        <begin position="334"/>
        <end position="355"/>
    </location>
</feature>
<feature type="transmembrane region" description="Helical" evidence="11">
    <location>
        <begin position="422"/>
        <end position="447"/>
    </location>
</feature>
<keyword evidence="14" id="KW-1185">Reference proteome</keyword>
<dbReference type="PANTHER" id="PTHR43269:SF2">
    <property type="entry name" value="SODIUM_PROTON ANTIPORTER 1-RELATED"/>
    <property type="match status" value="1"/>
</dbReference>
<name>A0A5K7SHH6_9BACT</name>
<dbReference type="GO" id="GO:0006814">
    <property type="term" value="P:sodium ion transport"/>
    <property type="evidence" value="ECO:0007669"/>
    <property type="project" value="UniProtKB-KW"/>
</dbReference>
<evidence type="ECO:0000313" key="13">
    <source>
        <dbReference type="EMBL" id="BBE20804.1"/>
    </source>
</evidence>
<keyword evidence="3" id="KW-0050">Antiport</keyword>
<keyword evidence="7" id="KW-0406">Ion transport</keyword>
<dbReference type="Proteomes" id="UP001193389">
    <property type="component" value="Chromosome"/>
</dbReference>
<feature type="domain" description="Citrate transporter-like" evidence="12">
    <location>
        <begin position="13"/>
        <end position="393"/>
    </location>
</feature>
<dbReference type="RefSeq" id="WP_318348901.1">
    <property type="nucleotide sequence ID" value="NZ_AP018694.1"/>
</dbReference>
<feature type="transmembrane region" description="Helical" evidence="11">
    <location>
        <begin position="459"/>
        <end position="478"/>
    </location>
</feature>
<keyword evidence="2" id="KW-0813">Transport</keyword>
<keyword evidence="4 11" id="KW-0812">Transmembrane</keyword>
<evidence type="ECO:0000256" key="9">
    <source>
        <dbReference type="ARBA" id="ARBA00023201"/>
    </source>
</evidence>
<reference evidence="13" key="1">
    <citation type="journal article" date="2020" name="Int. J. Syst. Evol. Microbiol.">
        <title>Aquipluma nitroreducens gen. nov. sp. nov., a novel facultatively anaerobic bacterium isolated from a freshwater lake.</title>
        <authorList>
            <person name="Watanabe M."/>
            <person name="Kojima H."/>
            <person name="Fukui M."/>
        </authorList>
    </citation>
    <scope>NUCLEOTIDE SEQUENCE</scope>
    <source>
        <strain evidence="13">MeG22</strain>
    </source>
</reference>
<dbReference type="GO" id="GO:0015297">
    <property type="term" value="F:antiporter activity"/>
    <property type="evidence" value="ECO:0007669"/>
    <property type="project" value="UniProtKB-KW"/>
</dbReference>
<dbReference type="AlphaFoldDB" id="A0A5K7SHH6"/>
<gene>
    <name evidence="13" type="ORF">AQPE_4998</name>
</gene>
<dbReference type="InterPro" id="IPR045016">
    <property type="entry name" value="NhaD-like"/>
</dbReference>
<evidence type="ECO:0000313" key="14">
    <source>
        <dbReference type="Proteomes" id="UP001193389"/>
    </source>
</evidence>
<proteinExistence type="inferred from homology"/>
<comment type="subcellular location">
    <subcellularLocation>
        <location evidence="1">Membrane</location>
        <topology evidence="1">Multi-pass membrane protein</topology>
    </subcellularLocation>
</comment>
<sequence length="479" mass="52641">MFYLILLIFVLGYVAIALEHPLKVDKASTALIIGVLTWTVYILNVDSILSLGYSPSWAEFGNQVKNILDHIKPALSDGQWLDSGWSDKINILNSPYHFVIEELEHHLIEISEILFFLLGAMTIVEIVDQHEGFRVITDKITTTNKVKLLWIIAILTFFMSAVLDNLTTTIVMVALLKKLIADQKTRWFYVSMVVLAANSGGAWSPIGDVTTIMLWIGGQITAMSIIAKVILPSIVSIVVPLTIVSFWMKGVVERPHKMKNEESATPNHERIIVFFAGVGALLFVPIFKTVTHLPPYMGMLLGLGLLWMLTEVIHRSKPHEVSSKLKVYNILRKVDTPTVLFFLGILSAVACLQSAGHLNIMSGWLNDHLGNVYLINSAIGILSSVVDNVPLVAGSMGMYDIALPGATGYEAFFVQDGTFWELLAYCAGTGGSILIIGSAAGVAAMGIEKIDFIWYLKKISLLALIGYLSGIATFNLLFA</sequence>
<evidence type="ECO:0000256" key="5">
    <source>
        <dbReference type="ARBA" id="ARBA00022989"/>
    </source>
</evidence>
<dbReference type="PANTHER" id="PTHR43269">
    <property type="entry name" value="SODIUM/PROTON ANTIPORTER 1-RELATED"/>
    <property type="match status" value="1"/>
</dbReference>
<evidence type="ECO:0000259" key="12">
    <source>
        <dbReference type="Pfam" id="PF03600"/>
    </source>
</evidence>
<dbReference type="EMBL" id="AP018694">
    <property type="protein sequence ID" value="BBE20804.1"/>
    <property type="molecule type" value="Genomic_DNA"/>
</dbReference>
<feature type="transmembrane region" description="Helical" evidence="11">
    <location>
        <begin position="226"/>
        <end position="248"/>
    </location>
</feature>
<keyword evidence="8 11" id="KW-0472">Membrane</keyword>
<evidence type="ECO:0000256" key="7">
    <source>
        <dbReference type="ARBA" id="ARBA00023065"/>
    </source>
</evidence>
<evidence type="ECO:0000256" key="11">
    <source>
        <dbReference type="SAM" id="Phobius"/>
    </source>
</evidence>
<comment type="similarity">
    <text evidence="10">Belongs to the NhaD Na(+)/H(+) (TC 2.A.62) antiporter family.</text>
</comment>
<protein>
    <submittedName>
        <fullName evidence="13">Na+/H+ antiporter NhaD type</fullName>
    </submittedName>
</protein>